<organism evidence="1 2">
    <name type="scientific">Gigaspora rosea</name>
    <dbReference type="NCBI Taxonomy" id="44941"/>
    <lineage>
        <taxon>Eukaryota</taxon>
        <taxon>Fungi</taxon>
        <taxon>Fungi incertae sedis</taxon>
        <taxon>Mucoromycota</taxon>
        <taxon>Glomeromycotina</taxon>
        <taxon>Glomeromycetes</taxon>
        <taxon>Diversisporales</taxon>
        <taxon>Gigasporaceae</taxon>
        <taxon>Gigaspora</taxon>
    </lineage>
</organism>
<evidence type="ECO:0000313" key="2">
    <source>
        <dbReference type="Proteomes" id="UP000266673"/>
    </source>
</evidence>
<dbReference type="Proteomes" id="UP000266673">
    <property type="component" value="Unassembled WGS sequence"/>
</dbReference>
<dbReference type="OrthoDB" id="10603908at2759"/>
<sequence>MCTALFAALTEEQAAKAQEIINETFENHMLDDKQIPKALKFVVKILKNIIQKKKKEITLTQYQQLAKNRAADRISTLELLQKYGKGEDKKIKSKNSDRKNKLKINGKNLLEKRTNLRVMNLMSDKTIVGEGNNDKEKELIKTEA</sequence>
<name>A0A397V7K0_9GLOM</name>
<dbReference type="AlphaFoldDB" id="A0A397V7K0"/>
<dbReference type="EMBL" id="QKWP01000614">
    <property type="protein sequence ID" value="RIB17337.1"/>
    <property type="molecule type" value="Genomic_DNA"/>
</dbReference>
<gene>
    <name evidence="1" type="ORF">C2G38_2187622</name>
</gene>
<keyword evidence="2" id="KW-1185">Reference proteome</keyword>
<reference evidence="1 2" key="1">
    <citation type="submission" date="2018-06" db="EMBL/GenBank/DDBJ databases">
        <title>Comparative genomics reveals the genomic features of Rhizophagus irregularis, R. cerebriforme, R. diaphanum and Gigaspora rosea, and their symbiotic lifestyle signature.</title>
        <authorList>
            <person name="Morin E."/>
            <person name="San Clemente H."/>
            <person name="Chen E.C.H."/>
            <person name="De La Providencia I."/>
            <person name="Hainaut M."/>
            <person name="Kuo A."/>
            <person name="Kohler A."/>
            <person name="Murat C."/>
            <person name="Tang N."/>
            <person name="Roy S."/>
            <person name="Loubradou J."/>
            <person name="Henrissat B."/>
            <person name="Grigoriev I.V."/>
            <person name="Corradi N."/>
            <person name="Roux C."/>
            <person name="Martin F.M."/>
        </authorList>
    </citation>
    <scope>NUCLEOTIDE SEQUENCE [LARGE SCALE GENOMIC DNA]</scope>
    <source>
        <strain evidence="1 2">DAOM 194757</strain>
    </source>
</reference>
<comment type="caution">
    <text evidence="1">The sequence shown here is derived from an EMBL/GenBank/DDBJ whole genome shotgun (WGS) entry which is preliminary data.</text>
</comment>
<evidence type="ECO:0000313" key="1">
    <source>
        <dbReference type="EMBL" id="RIB17337.1"/>
    </source>
</evidence>
<proteinExistence type="predicted"/>
<accession>A0A397V7K0</accession>
<protein>
    <submittedName>
        <fullName evidence="1">Uncharacterized protein</fullName>
    </submittedName>
</protein>